<dbReference type="Proteomes" id="UP001331761">
    <property type="component" value="Unassembled WGS sequence"/>
</dbReference>
<reference evidence="2 3" key="1">
    <citation type="submission" date="2019-10" db="EMBL/GenBank/DDBJ databases">
        <title>Assembly and Annotation for the nematode Trichostrongylus colubriformis.</title>
        <authorList>
            <person name="Martin J."/>
        </authorList>
    </citation>
    <scope>NUCLEOTIDE SEQUENCE [LARGE SCALE GENOMIC DNA]</scope>
    <source>
        <strain evidence="2">G859</strain>
        <tissue evidence="2">Whole worm</tissue>
    </source>
</reference>
<dbReference type="EMBL" id="WIXE01010682">
    <property type="protein sequence ID" value="KAK5977375.1"/>
    <property type="molecule type" value="Genomic_DNA"/>
</dbReference>
<keyword evidence="3" id="KW-1185">Reference proteome</keyword>
<comment type="caution">
    <text evidence="2">The sequence shown here is derived from an EMBL/GenBank/DDBJ whole genome shotgun (WGS) entry which is preliminary data.</text>
</comment>
<evidence type="ECO:0000313" key="3">
    <source>
        <dbReference type="Proteomes" id="UP001331761"/>
    </source>
</evidence>
<feature type="non-terminal residue" evidence="2">
    <location>
        <position position="149"/>
    </location>
</feature>
<gene>
    <name evidence="2" type="ORF">GCK32_019488</name>
</gene>
<organism evidence="2 3">
    <name type="scientific">Trichostrongylus colubriformis</name>
    <name type="common">Black scour worm</name>
    <dbReference type="NCBI Taxonomy" id="6319"/>
    <lineage>
        <taxon>Eukaryota</taxon>
        <taxon>Metazoa</taxon>
        <taxon>Ecdysozoa</taxon>
        <taxon>Nematoda</taxon>
        <taxon>Chromadorea</taxon>
        <taxon>Rhabditida</taxon>
        <taxon>Rhabditina</taxon>
        <taxon>Rhabditomorpha</taxon>
        <taxon>Strongyloidea</taxon>
        <taxon>Trichostrongylidae</taxon>
        <taxon>Trichostrongylus</taxon>
    </lineage>
</organism>
<evidence type="ECO:0000256" key="1">
    <source>
        <dbReference type="SAM" id="MobiDB-lite"/>
    </source>
</evidence>
<evidence type="ECO:0000313" key="2">
    <source>
        <dbReference type="EMBL" id="KAK5977375.1"/>
    </source>
</evidence>
<proteinExistence type="predicted"/>
<feature type="region of interest" description="Disordered" evidence="1">
    <location>
        <begin position="1"/>
        <end position="62"/>
    </location>
</feature>
<feature type="region of interest" description="Disordered" evidence="1">
    <location>
        <begin position="79"/>
        <end position="149"/>
    </location>
</feature>
<protein>
    <submittedName>
        <fullName evidence="2">Uncharacterized protein</fullName>
    </submittedName>
</protein>
<sequence length="149" mass="16564">FQGTARIPRHGNLYNSDYKYSPLSESASQTNPRRSLAGRSSPSVSPPPQSYNSTTFSSPLTHSFNVSRIATGISSSFDYSDESLRSSATQHHSTDWPSGESRDHSECSRNPSETSHRLERARASAGSPNSHRSYCSDRRFFRRQESDTG</sequence>
<feature type="compositionally biased region" description="Polar residues" evidence="1">
    <location>
        <begin position="23"/>
        <end position="33"/>
    </location>
</feature>
<accession>A0AAN8FHS3</accession>
<feature type="non-terminal residue" evidence="2">
    <location>
        <position position="1"/>
    </location>
</feature>
<name>A0AAN8FHS3_TRICO</name>
<feature type="compositionally biased region" description="Basic and acidic residues" evidence="1">
    <location>
        <begin position="134"/>
        <end position="149"/>
    </location>
</feature>
<dbReference type="AlphaFoldDB" id="A0AAN8FHS3"/>